<gene>
    <name evidence="5" type="ORF">PMAYCL1PPCAC_16532</name>
</gene>
<keyword evidence="3" id="KW-0325">Glycoprotein</keyword>
<dbReference type="GO" id="GO:0005783">
    <property type="term" value="C:endoplasmic reticulum"/>
    <property type="evidence" value="ECO:0007669"/>
    <property type="project" value="TreeGrafter"/>
</dbReference>
<evidence type="ECO:0000313" key="6">
    <source>
        <dbReference type="Proteomes" id="UP001328107"/>
    </source>
</evidence>
<dbReference type="InterPro" id="IPR052284">
    <property type="entry name" value="Collagen_mod_leprecan"/>
</dbReference>
<dbReference type="Pfam" id="PF23557">
    <property type="entry name" value="TPR_leprecan"/>
    <property type="match status" value="1"/>
</dbReference>
<keyword evidence="6" id="KW-1185">Reference proteome</keyword>
<proteinExistence type="inferred from homology"/>
<dbReference type="EMBL" id="BTRK01000004">
    <property type="protein sequence ID" value="GMR46337.1"/>
    <property type="molecule type" value="Genomic_DNA"/>
</dbReference>
<comment type="similarity">
    <text evidence="1">Belongs to the leprecan family.</text>
</comment>
<evidence type="ECO:0000256" key="1">
    <source>
        <dbReference type="ARBA" id="ARBA00006487"/>
    </source>
</evidence>
<dbReference type="GO" id="GO:0005518">
    <property type="term" value="F:collagen binding"/>
    <property type="evidence" value="ECO:0007669"/>
    <property type="project" value="TreeGrafter"/>
</dbReference>
<dbReference type="PANTHER" id="PTHR13986">
    <property type="entry name" value="PROTEIN LYSINE HYDROXYLATION COMPLEX COMPONENT"/>
    <property type="match status" value="1"/>
</dbReference>
<sequence>LCLLLALHAATATQEDPEITFERLYKFGKDAYTNGEWADCIGFMKRALEDWEYYQSYILSCASKCIKKLPEPQFDADADPKHKVLARFHHTSQRALCIKRCRRERLSSRRPAISRREVVHDFIEQKPYNYLQVCYWKDGDFENAAKAAYTFLVANPTDEQAKVNMDFYMGEPEFTEDLIEDKERKDYERMFISGVGAYEEGDWPKCINHLDTALEEFFREEEKCRLSCRDRVDWTGIGSDDDVDVVINAMHRSTVECGHSCLARLSWVNGHFFGNLVAQAYRYQHLCYFKQMRGQDAARAVSNHLLLDASPDMRWNKAHYRTLYPNREEIFKPEMRIVEFACNRLYEQRYLKFAEQKSQLINGMYPTEAKEDYAPLETVSKDDLIQDAFPYDEVASTFSAGLCKALRQIALQIPSAHEKQAKSEAESRVQRLFPFAKLQGIWCGELRRPACDRAVVLSIEDGSCSKWLGPLHEGCALVACE</sequence>
<evidence type="ECO:0000256" key="3">
    <source>
        <dbReference type="ARBA" id="ARBA00023180"/>
    </source>
</evidence>
<dbReference type="AlphaFoldDB" id="A0AAN5CKX1"/>
<organism evidence="5 6">
    <name type="scientific">Pristionchus mayeri</name>
    <dbReference type="NCBI Taxonomy" id="1317129"/>
    <lineage>
        <taxon>Eukaryota</taxon>
        <taxon>Metazoa</taxon>
        <taxon>Ecdysozoa</taxon>
        <taxon>Nematoda</taxon>
        <taxon>Chromadorea</taxon>
        <taxon>Rhabditida</taxon>
        <taxon>Rhabditina</taxon>
        <taxon>Diplogasteromorpha</taxon>
        <taxon>Diplogasteroidea</taxon>
        <taxon>Neodiplogasteridae</taxon>
        <taxon>Pristionchus</taxon>
    </lineage>
</organism>
<dbReference type="Gene3D" id="1.25.40.10">
    <property type="entry name" value="Tetratricopeptide repeat domain"/>
    <property type="match status" value="1"/>
</dbReference>
<dbReference type="InterPro" id="IPR011990">
    <property type="entry name" value="TPR-like_helical_dom_sf"/>
</dbReference>
<accession>A0AAN5CKX1</accession>
<comment type="caution">
    <text evidence="5">The sequence shown here is derived from an EMBL/GenBank/DDBJ whole genome shotgun (WGS) entry which is preliminary data.</text>
</comment>
<evidence type="ECO:0000313" key="5">
    <source>
        <dbReference type="EMBL" id="GMR46337.1"/>
    </source>
</evidence>
<keyword evidence="2" id="KW-0732">Signal</keyword>
<dbReference type="InterPro" id="IPR056585">
    <property type="entry name" value="Leprecan_dom"/>
</dbReference>
<feature type="domain" description="Leprecan-like alpha-helical" evidence="4">
    <location>
        <begin position="21"/>
        <end position="321"/>
    </location>
</feature>
<protein>
    <recommendedName>
        <fullName evidence="4">Leprecan-like alpha-helical domain-containing protein</fullName>
    </recommendedName>
</protein>
<dbReference type="Proteomes" id="UP001328107">
    <property type="component" value="Unassembled WGS sequence"/>
</dbReference>
<name>A0AAN5CKX1_9BILA</name>
<feature type="non-terminal residue" evidence="5">
    <location>
        <position position="1"/>
    </location>
</feature>
<evidence type="ECO:0000259" key="4">
    <source>
        <dbReference type="Pfam" id="PF23557"/>
    </source>
</evidence>
<dbReference type="GO" id="GO:0030199">
    <property type="term" value="P:collagen fibril organization"/>
    <property type="evidence" value="ECO:0007669"/>
    <property type="project" value="TreeGrafter"/>
</dbReference>
<reference evidence="6" key="1">
    <citation type="submission" date="2022-10" db="EMBL/GenBank/DDBJ databases">
        <title>Genome assembly of Pristionchus species.</title>
        <authorList>
            <person name="Yoshida K."/>
            <person name="Sommer R.J."/>
        </authorList>
    </citation>
    <scope>NUCLEOTIDE SEQUENCE [LARGE SCALE GENOMIC DNA]</scope>
    <source>
        <strain evidence="6">RS5460</strain>
    </source>
</reference>
<dbReference type="PANTHER" id="PTHR13986:SF8">
    <property type="entry name" value="PROLYL 3-HYDROXYLASE 1-LIKE PROTEIN"/>
    <property type="match status" value="1"/>
</dbReference>
<evidence type="ECO:0000256" key="2">
    <source>
        <dbReference type="ARBA" id="ARBA00022729"/>
    </source>
</evidence>